<evidence type="ECO:0000256" key="2">
    <source>
        <dbReference type="ARBA" id="ARBA00009260"/>
    </source>
</evidence>
<keyword evidence="5" id="KW-0255">Endonuclease</keyword>
<accession>A0AAE3G593</accession>
<evidence type="ECO:0000256" key="4">
    <source>
        <dbReference type="ARBA" id="ARBA00022722"/>
    </source>
</evidence>
<comment type="similarity">
    <text evidence="2">Belongs to the phage GPA family.</text>
</comment>
<keyword evidence="3" id="KW-0235">DNA replication</keyword>
<evidence type="ECO:0000256" key="5">
    <source>
        <dbReference type="ARBA" id="ARBA00022759"/>
    </source>
</evidence>
<dbReference type="EMBL" id="JALJXV010000002">
    <property type="protein sequence ID" value="MCP1674097.1"/>
    <property type="molecule type" value="Genomic_DNA"/>
</dbReference>
<organism evidence="9 10">
    <name type="scientific">Natronocella acetinitrilica</name>
    <dbReference type="NCBI Taxonomy" id="414046"/>
    <lineage>
        <taxon>Bacteria</taxon>
        <taxon>Pseudomonadati</taxon>
        <taxon>Pseudomonadota</taxon>
        <taxon>Gammaproteobacteria</taxon>
        <taxon>Chromatiales</taxon>
        <taxon>Ectothiorhodospiraceae</taxon>
        <taxon>Natronocella</taxon>
    </lineage>
</organism>
<proteinExistence type="inferred from homology"/>
<dbReference type="AlphaFoldDB" id="A0AAE3G593"/>
<reference evidence="9" key="1">
    <citation type="submission" date="2022-03" db="EMBL/GenBank/DDBJ databases">
        <title>Genomic Encyclopedia of Type Strains, Phase III (KMG-III): the genomes of soil and plant-associated and newly described type strains.</title>
        <authorList>
            <person name="Whitman W."/>
        </authorList>
    </citation>
    <scope>NUCLEOTIDE SEQUENCE</scope>
    <source>
        <strain evidence="9">ANL 6-2</strain>
    </source>
</reference>
<dbReference type="GO" id="GO:0016787">
    <property type="term" value="F:hydrolase activity"/>
    <property type="evidence" value="ECO:0007669"/>
    <property type="project" value="UniProtKB-KW"/>
</dbReference>
<evidence type="ECO:0000313" key="10">
    <source>
        <dbReference type="Proteomes" id="UP001205843"/>
    </source>
</evidence>
<keyword evidence="10" id="KW-1185">Reference proteome</keyword>
<evidence type="ECO:0000313" key="9">
    <source>
        <dbReference type="EMBL" id="MCP1674097.1"/>
    </source>
</evidence>
<feature type="domain" description="Replication gene A protein-like" evidence="8">
    <location>
        <begin position="103"/>
        <end position="392"/>
    </location>
</feature>
<evidence type="ECO:0000259" key="8">
    <source>
        <dbReference type="Pfam" id="PF05840"/>
    </source>
</evidence>
<comment type="caution">
    <text evidence="9">The sequence shown here is derived from an EMBL/GenBank/DDBJ whole genome shotgun (WGS) entry which is preliminary data.</text>
</comment>
<feature type="compositionally biased region" description="Polar residues" evidence="7">
    <location>
        <begin position="534"/>
        <end position="551"/>
    </location>
</feature>
<dbReference type="GO" id="GO:0006260">
    <property type="term" value="P:DNA replication"/>
    <property type="evidence" value="ECO:0007669"/>
    <property type="project" value="UniProtKB-KW"/>
</dbReference>
<gene>
    <name evidence="9" type="ORF">J2T57_001196</name>
</gene>
<dbReference type="Proteomes" id="UP001205843">
    <property type="component" value="Unassembled WGS sequence"/>
</dbReference>
<keyword evidence="4" id="KW-0540">Nuclease</keyword>
<keyword evidence="6" id="KW-0378">Hydrolase</keyword>
<evidence type="ECO:0000256" key="6">
    <source>
        <dbReference type="ARBA" id="ARBA00022801"/>
    </source>
</evidence>
<evidence type="ECO:0000256" key="1">
    <source>
        <dbReference type="ARBA" id="ARBA00003293"/>
    </source>
</evidence>
<comment type="function">
    <text evidence="1">Possible endonuclease which induces a single-strand cut and initiates DNA replication.</text>
</comment>
<dbReference type="InterPro" id="IPR008766">
    <property type="entry name" value="Replication_gene_A-like"/>
</dbReference>
<name>A0AAE3G593_9GAMM</name>
<dbReference type="GO" id="GO:0004519">
    <property type="term" value="F:endonuclease activity"/>
    <property type="evidence" value="ECO:0007669"/>
    <property type="project" value="UniProtKB-KW"/>
</dbReference>
<evidence type="ECO:0000256" key="3">
    <source>
        <dbReference type="ARBA" id="ARBA00022705"/>
    </source>
</evidence>
<evidence type="ECO:0000256" key="7">
    <source>
        <dbReference type="SAM" id="MobiDB-lite"/>
    </source>
</evidence>
<protein>
    <recommendedName>
        <fullName evidence="8">Replication gene A protein-like domain-containing protein</fullName>
    </recommendedName>
</protein>
<feature type="region of interest" description="Disordered" evidence="7">
    <location>
        <begin position="524"/>
        <end position="605"/>
    </location>
</feature>
<sequence>MSQDFQVEGVPCGWNHLPSPRVWDDGRVTKETRPLWGPVGGRYHADDASHLTHALRALPERWRRDVLKHYSALNESEGRSGANRWISDLAEEARSFPLRLGADSEEIRQKAASMAKHCARSRTLAGALPWCDRMGVSAPHGETDDSKLRRLCDVKWWRRKLFASHTQHVDKFAREFGLVHQRRGVYVSDAAMGLIQARRKNARLMLEQWEAVNELDQSFSLAELQDLSVSNPRLRRNEMMTRLSGTESRAREVGHAAAMFTVTCPSRFHAVLSASGKPNPRFTGLTPHDGAQYLNRVWANARRWLNQKGVHVYGIRVREPQHDGTPHDHLLLFAPADQLDEVIRILRTWALKDSPEEPGAQKYRFDVRRIDYSKGTATGYVAKYVSKNIDGYGVDADLYGNDAKNSAQRVSAWASVWRIRQFQFFGTPPVSLWRELRRVTDGEVSTPFAEAVLAADEGDWARYGKALDAAPLRLFQVWSDAPGAYGEPKGYQTLGVATADGKHSLLTRSHNWTIRQMVSRPAGDRNTAVEGFSPWSSVNNCTGAPATNLQEVRQPPSPHMNQRKGPSYASPATNREPPTSHIGQKRRRLPSLGLVPLRPEMDAWH</sequence>
<dbReference type="Pfam" id="PF05840">
    <property type="entry name" value="Phage_GPA"/>
    <property type="match status" value="1"/>
</dbReference>